<dbReference type="EMBL" id="CSTE01000001">
    <property type="protein sequence ID" value="CQR48616.1"/>
    <property type="molecule type" value="Genomic_DNA"/>
</dbReference>
<name>A0A0D6JL43_9EURY</name>
<feature type="transmembrane region" description="Helical" evidence="1">
    <location>
        <begin position="42"/>
        <end position="63"/>
    </location>
</feature>
<dbReference type="Proteomes" id="UP000198902">
    <property type="component" value="Unassembled WGS sequence"/>
</dbReference>
<dbReference type="OrthoDB" id="322946at2157"/>
<evidence type="ECO:0000313" key="2">
    <source>
        <dbReference type="EMBL" id="CQR48616.1"/>
    </source>
</evidence>
<evidence type="ECO:0000313" key="3">
    <source>
        <dbReference type="Proteomes" id="UP000198902"/>
    </source>
</evidence>
<sequence length="65" mass="7047">MVELGTHTSASERRFALGWVGMAIVMSLAVAAIDFLELPLQTVYVFAAGVTLREAIGLAVWALRR</sequence>
<keyword evidence="1" id="KW-1133">Transmembrane helix</keyword>
<reference evidence="3" key="1">
    <citation type="submission" date="2015-03" db="EMBL/GenBank/DDBJ databases">
        <authorList>
            <person name="Urmite Genomes"/>
        </authorList>
    </citation>
    <scope>NUCLEOTIDE SEQUENCE [LARGE SCALE GENOMIC DNA]</scope>
    <source>
        <strain evidence="3">Arc-Hr</strain>
    </source>
</reference>
<organism evidence="2 3">
    <name type="scientific">Haloferax massiliensis</name>
    <dbReference type="NCBI Taxonomy" id="1476858"/>
    <lineage>
        <taxon>Archaea</taxon>
        <taxon>Methanobacteriati</taxon>
        <taxon>Methanobacteriota</taxon>
        <taxon>Stenosarchaea group</taxon>
        <taxon>Halobacteria</taxon>
        <taxon>Halobacteriales</taxon>
        <taxon>Haloferacaceae</taxon>
        <taxon>Haloferax</taxon>
    </lineage>
</organism>
<evidence type="ECO:0000256" key="1">
    <source>
        <dbReference type="SAM" id="Phobius"/>
    </source>
</evidence>
<dbReference type="RefSeq" id="WP_004967129.1">
    <property type="nucleotide sequence ID" value="NZ_CABLRR010000001.1"/>
</dbReference>
<keyword evidence="3" id="KW-1185">Reference proteome</keyword>
<keyword evidence="1" id="KW-0812">Transmembrane</keyword>
<gene>
    <name evidence="2" type="ORF">BN996_00063</name>
</gene>
<accession>A0A0D6JL43</accession>
<keyword evidence="1" id="KW-0472">Membrane</keyword>
<protein>
    <submittedName>
        <fullName evidence="2">Uncharacterized protein</fullName>
    </submittedName>
</protein>
<feature type="transmembrane region" description="Helical" evidence="1">
    <location>
        <begin position="16"/>
        <end position="36"/>
    </location>
</feature>
<dbReference type="AlphaFoldDB" id="A0A0D6JL43"/>
<proteinExistence type="predicted"/>